<name>A0ABN2VUL6_9ACTN</name>
<dbReference type="EMBL" id="BAAAPE010000007">
    <property type="protein sequence ID" value="GAA2072913.1"/>
    <property type="molecule type" value="Genomic_DNA"/>
</dbReference>
<accession>A0ABN2VUL6</accession>
<keyword evidence="7" id="KW-1185">Reference proteome</keyword>
<evidence type="ECO:0000256" key="2">
    <source>
        <dbReference type="ARBA" id="ARBA00022797"/>
    </source>
</evidence>
<protein>
    <recommendedName>
        <fullName evidence="5">Epoxide hydrolase N-terminal domain-containing protein</fullName>
    </recommendedName>
</protein>
<keyword evidence="3" id="KW-0378">Hydrolase</keyword>
<dbReference type="InterPro" id="IPR029058">
    <property type="entry name" value="AB_hydrolase_fold"/>
</dbReference>
<dbReference type="PANTHER" id="PTHR21661">
    <property type="entry name" value="EPOXIDE HYDROLASE 1-RELATED"/>
    <property type="match status" value="1"/>
</dbReference>
<dbReference type="Proteomes" id="UP001500016">
    <property type="component" value="Unassembled WGS sequence"/>
</dbReference>
<dbReference type="Pfam" id="PF06441">
    <property type="entry name" value="EHN"/>
    <property type="match status" value="1"/>
</dbReference>
<comment type="caution">
    <text evidence="6">The sequence shown here is derived from an EMBL/GenBank/DDBJ whole genome shotgun (WGS) entry which is preliminary data.</text>
</comment>
<evidence type="ECO:0000313" key="7">
    <source>
        <dbReference type="Proteomes" id="UP001500016"/>
    </source>
</evidence>
<dbReference type="PANTHER" id="PTHR21661:SF35">
    <property type="entry name" value="EPOXIDE HYDROLASE"/>
    <property type="match status" value="1"/>
</dbReference>
<dbReference type="Gene3D" id="3.40.50.1820">
    <property type="entry name" value="alpha/beta hydrolase"/>
    <property type="match status" value="2"/>
</dbReference>
<feature type="compositionally biased region" description="Low complexity" evidence="4">
    <location>
        <begin position="137"/>
        <end position="149"/>
    </location>
</feature>
<evidence type="ECO:0000259" key="5">
    <source>
        <dbReference type="Pfam" id="PF06441"/>
    </source>
</evidence>
<gene>
    <name evidence="6" type="ORF">GCM10009801_25840</name>
</gene>
<reference evidence="6 7" key="1">
    <citation type="journal article" date="2019" name="Int. J. Syst. Evol. Microbiol.">
        <title>The Global Catalogue of Microorganisms (GCM) 10K type strain sequencing project: providing services to taxonomists for standard genome sequencing and annotation.</title>
        <authorList>
            <consortium name="The Broad Institute Genomics Platform"/>
            <consortium name="The Broad Institute Genome Sequencing Center for Infectious Disease"/>
            <person name="Wu L."/>
            <person name="Ma J."/>
        </authorList>
    </citation>
    <scope>NUCLEOTIDE SEQUENCE [LARGE SCALE GENOMIC DNA]</scope>
    <source>
        <strain evidence="6 7">JCM 15478</strain>
    </source>
</reference>
<sequence length="207" mass="22137">MPDPSGGALAGLLRLARAWERRLNAHPHFTTEIDGQNIHFVHVRSDNPDATPLILTHGWPNTHVEYLGLIEPLSDRFHLVIPDLPGFGFSGPTADTQPGLLLPLGRSGRAGVADRRGARVPVVRGGLHRARRPRPGPAGAAADARARAGGLPGGPARLDRAAPRLRGPNIVSWSRFDRGSHWAAHDAPDPLAGDLVRFFAGLTEKPA</sequence>
<dbReference type="InterPro" id="IPR010497">
    <property type="entry name" value="Epoxide_hydro_N"/>
</dbReference>
<comment type="similarity">
    <text evidence="1">Belongs to the peptidase S33 family.</text>
</comment>
<evidence type="ECO:0000256" key="1">
    <source>
        <dbReference type="ARBA" id="ARBA00010088"/>
    </source>
</evidence>
<feature type="region of interest" description="Disordered" evidence="4">
    <location>
        <begin position="128"/>
        <end position="161"/>
    </location>
</feature>
<proteinExistence type="inferred from homology"/>
<evidence type="ECO:0000256" key="3">
    <source>
        <dbReference type="ARBA" id="ARBA00022801"/>
    </source>
</evidence>
<evidence type="ECO:0000313" key="6">
    <source>
        <dbReference type="EMBL" id="GAA2072913.1"/>
    </source>
</evidence>
<keyword evidence="2" id="KW-0058">Aromatic hydrocarbons catabolism</keyword>
<dbReference type="SUPFAM" id="SSF53474">
    <property type="entry name" value="alpha/beta-Hydrolases"/>
    <property type="match status" value="1"/>
</dbReference>
<organism evidence="6 7">
    <name type="scientific">Streptomyces albiaxialis</name>
    <dbReference type="NCBI Taxonomy" id="329523"/>
    <lineage>
        <taxon>Bacteria</taxon>
        <taxon>Bacillati</taxon>
        <taxon>Actinomycetota</taxon>
        <taxon>Actinomycetes</taxon>
        <taxon>Kitasatosporales</taxon>
        <taxon>Streptomycetaceae</taxon>
        <taxon>Streptomyces</taxon>
    </lineage>
</organism>
<evidence type="ECO:0000256" key="4">
    <source>
        <dbReference type="SAM" id="MobiDB-lite"/>
    </source>
</evidence>
<feature type="domain" description="Epoxide hydrolase N-terminal" evidence="5">
    <location>
        <begin position="17"/>
        <end position="66"/>
    </location>
</feature>